<dbReference type="GO" id="GO:0000155">
    <property type="term" value="F:phosphorelay sensor kinase activity"/>
    <property type="evidence" value="ECO:0007669"/>
    <property type="project" value="InterPro"/>
</dbReference>
<accession>A0A1H0VR26</accession>
<dbReference type="OrthoDB" id="9815750at2"/>
<dbReference type="STRING" id="930152.SAMN05216565_107154"/>
<dbReference type="Pfam" id="PF13426">
    <property type="entry name" value="PAS_9"/>
    <property type="match status" value="1"/>
</dbReference>
<proteinExistence type="predicted"/>
<organism evidence="12 13">
    <name type="scientific">Litchfieldia salsa</name>
    <dbReference type="NCBI Taxonomy" id="930152"/>
    <lineage>
        <taxon>Bacteria</taxon>
        <taxon>Bacillati</taxon>
        <taxon>Bacillota</taxon>
        <taxon>Bacilli</taxon>
        <taxon>Bacillales</taxon>
        <taxon>Bacillaceae</taxon>
        <taxon>Litchfieldia</taxon>
    </lineage>
</organism>
<evidence type="ECO:0000313" key="12">
    <source>
        <dbReference type="EMBL" id="SDP80803.1"/>
    </source>
</evidence>
<dbReference type="Gene3D" id="1.10.287.130">
    <property type="match status" value="1"/>
</dbReference>
<dbReference type="Pfam" id="PF00512">
    <property type="entry name" value="HisKA"/>
    <property type="match status" value="1"/>
</dbReference>
<evidence type="ECO:0000256" key="3">
    <source>
        <dbReference type="ARBA" id="ARBA00022553"/>
    </source>
</evidence>
<dbReference type="Pfam" id="PF02518">
    <property type="entry name" value="HATPase_c"/>
    <property type="match status" value="1"/>
</dbReference>
<dbReference type="InterPro" id="IPR035965">
    <property type="entry name" value="PAS-like_dom_sf"/>
</dbReference>
<dbReference type="NCBIfam" id="TIGR00229">
    <property type="entry name" value="sensory_box"/>
    <property type="match status" value="1"/>
</dbReference>
<dbReference type="InterPro" id="IPR000700">
    <property type="entry name" value="PAS-assoc_C"/>
</dbReference>
<dbReference type="InterPro" id="IPR005467">
    <property type="entry name" value="His_kinase_dom"/>
</dbReference>
<dbReference type="InterPro" id="IPR003661">
    <property type="entry name" value="HisK_dim/P_dom"/>
</dbReference>
<evidence type="ECO:0000256" key="6">
    <source>
        <dbReference type="ARBA" id="ARBA00022777"/>
    </source>
</evidence>
<keyword evidence="3" id="KW-0597">Phosphoprotein</keyword>
<feature type="domain" description="PAS" evidence="10">
    <location>
        <begin position="126"/>
        <end position="179"/>
    </location>
</feature>
<dbReference type="PANTHER" id="PTHR43065:SF10">
    <property type="entry name" value="PEROXIDE STRESS-ACTIVATED HISTIDINE KINASE MAK3"/>
    <property type="match status" value="1"/>
</dbReference>
<evidence type="ECO:0000256" key="4">
    <source>
        <dbReference type="ARBA" id="ARBA00022679"/>
    </source>
</evidence>
<dbReference type="InterPro" id="IPR000014">
    <property type="entry name" value="PAS"/>
</dbReference>
<dbReference type="AlphaFoldDB" id="A0A1H0VR26"/>
<dbReference type="GO" id="GO:0005524">
    <property type="term" value="F:ATP binding"/>
    <property type="evidence" value="ECO:0007669"/>
    <property type="project" value="UniProtKB-KW"/>
</dbReference>
<evidence type="ECO:0000259" key="10">
    <source>
        <dbReference type="PROSITE" id="PS50112"/>
    </source>
</evidence>
<keyword evidence="5" id="KW-0547">Nucleotide-binding</keyword>
<dbReference type="SMART" id="SM00086">
    <property type="entry name" value="PAC"/>
    <property type="match status" value="1"/>
</dbReference>
<dbReference type="RefSeq" id="WP_090855876.1">
    <property type="nucleotide sequence ID" value="NZ_FNJU01000007.1"/>
</dbReference>
<dbReference type="InterPro" id="IPR004358">
    <property type="entry name" value="Sig_transdc_His_kin-like_C"/>
</dbReference>
<dbReference type="CDD" id="cd00082">
    <property type="entry name" value="HisKA"/>
    <property type="match status" value="1"/>
</dbReference>
<sequence length="482" mass="54694">MNVDINQMPCGYLSLSTDGIIQSINDKLLEWIIAERCNTVGRQVDAILTESSKIFYQVYIYPMMMMHGKVEEMYFSLKSGDGSEVPVLLNGICCERDGVIIFDCILIRTVKRHKLEHELLLAKKAAQQAKQSIVESAIDAIVLANQRMEIIAWNKAAEELFGYYEQEAIGQDMEIIVPEHLIETYRRGVERLCATGKTMAIGRMVELSGLRKDGTEFPAEISLNCWQTNGEYYWSAIIRDITERKKTQELLLNSEKLSLAGQLAASIAHEIRNPLTSIKGFHQLMESEGNGNPYYFEILTDEMNRIELILNELLLLAKPQAKQLKQVDLRALLEQVCILMESQMHLHNIEVEVKCEQNVPTFIQCNENQMKQIFINFLKNAIEAMPYGGQIIIMANNIDEDSVLLRIIDQGEGIHEDKLERIGEPFYTTKERGTGLGLMVCRKIIEDHQGSLNITSRLNKGTTVEVLLPLGEKPQNYVPSGH</sequence>
<dbReference type="SMART" id="SM00387">
    <property type="entry name" value="HATPase_c"/>
    <property type="match status" value="1"/>
</dbReference>
<evidence type="ECO:0000256" key="7">
    <source>
        <dbReference type="ARBA" id="ARBA00022840"/>
    </source>
</evidence>
<dbReference type="Gene3D" id="3.30.450.20">
    <property type="entry name" value="PAS domain"/>
    <property type="match status" value="1"/>
</dbReference>
<keyword evidence="4" id="KW-0808">Transferase</keyword>
<dbReference type="EMBL" id="FNJU01000007">
    <property type="protein sequence ID" value="SDP80803.1"/>
    <property type="molecule type" value="Genomic_DNA"/>
</dbReference>
<name>A0A1H0VR26_9BACI</name>
<evidence type="ECO:0000259" key="9">
    <source>
        <dbReference type="PROSITE" id="PS50109"/>
    </source>
</evidence>
<feature type="domain" description="PAC" evidence="11">
    <location>
        <begin position="203"/>
        <end position="253"/>
    </location>
</feature>
<gene>
    <name evidence="12" type="ORF">SAMN05216565_107154</name>
</gene>
<dbReference type="PANTHER" id="PTHR43065">
    <property type="entry name" value="SENSOR HISTIDINE KINASE"/>
    <property type="match status" value="1"/>
</dbReference>
<keyword evidence="8" id="KW-0902">Two-component regulatory system</keyword>
<dbReference type="PROSITE" id="PS50112">
    <property type="entry name" value="PAS"/>
    <property type="match status" value="1"/>
</dbReference>
<keyword evidence="13" id="KW-1185">Reference proteome</keyword>
<dbReference type="EC" id="2.7.13.3" evidence="2"/>
<dbReference type="Proteomes" id="UP000199159">
    <property type="component" value="Unassembled WGS sequence"/>
</dbReference>
<dbReference type="SMART" id="SM00091">
    <property type="entry name" value="PAS"/>
    <property type="match status" value="1"/>
</dbReference>
<dbReference type="InterPro" id="IPR003594">
    <property type="entry name" value="HATPase_dom"/>
</dbReference>
<dbReference type="InterPro" id="IPR036890">
    <property type="entry name" value="HATPase_C_sf"/>
</dbReference>
<protein>
    <recommendedName>
        <fullName evidence="2">histidine kinase</fullName>
        <ecNumber evidence="2">2.7.13.3</ecNumber>
    </recommendedName>
</protein>
<evidence type="ECO:0000256" key="2">
    <source>
        <dbReference type="ARBA" id="ARBA00012438"/>
    </source>
</evidence>
<dbReference type="CDD" id="cd00130">
    <property type="entry name" value="PAS"/>
    <property type="match status" value="1"/>
</dbReference>
<evidence type="ECO:0000256" key="8">
    <source>
        <dbReference type="ARBA" id="ARBA00023012"/>
    </source>
</evidence>
<evidence type="ECO:0000259" key="11">
    <source>
        <dbReference type="PROSITE" id="PS50113"/>
    </source>
</evidence>
<dbReference type="SMART" id="SM00388">
    <property type="entry name" value="HisKA"/>
    <property type="match status" value="1"/>
</dbReference>
<feature type="domain" description="Histidine kinase" evidence="9">
    <location>
        <begin position="266"/>
        <end position="472"/>
    </location>
</feature>
<dbReference type="SUPFAM" id="SSF47384">
    <property type="entry name" value="Homodimeric domain of signal transducing histidine kinase"/>
    <property type="match status" value="1"/>
</dbReference>
<dbReference type="PROSITE" id="PS50109">
    <property type="entry name" value="HIS_KIN"/>
    <property type="match status" value="1"/>
</dbReference>
<dbReference type="SUPFAM" id="SSF55874">
    <property type="entry name" value="ATPase domain of HSP90 chaperone/DNA topoisomerase II/histidine kinase"/>
    <property type="match status" value="1"/>
</dbReference>
<evidence type="ECO:0000256" key="1">
    <source>
        <dbReference type="ARBA" id="ARBA00000085"/>
    </source>
</evidence>
<keyword evidence="6 12" id="KW-0418">Kinase</keyword>
<dbReference type="SUPFAM" id="SSF55785">
    <property type="entry name" value="PYP-like sensor domain (PAS domain)"/>
    <property type="match status" value="1"/>
</dbReference>
<comment type="catalytic activity">
    <reaction evidence="1">
        <text>ATP + protein L-histidine = ADP + protein N-phospho-L-histidine.</text>
        <dbReference type="EC" id="2.7.13.3"/>
    </reaction>
</comment>
<dbReference type="InterPro" id="IPR001610">
    <property type="entry name" value="PAC"/>
</dbReference>
<dbReference type="Gene3D" id="3.30.565.10">
    <property type="entry name" value="Histidine kinase-like ATPase, C-terminal domain"/>
    <property type="match status" value="1"/>
</dbReference>
<dbReference type="InterPro" id="IPR036097">
    <property type="entry name" value="HisK_dim/P_sf"/>
</dbReference>
<evidence type="ECO:0000256" key="5">
    <source>
        <dbReference type="ARBA" id="ARBA00022741"/>
    </source>
</evidence>
<evidence type="ECO:0000313" key="13">
    <source>
        <dbReference type="Proteomes" id="UP000199159"/>
    </source>
</evidence>
<reference evidence="13" key="1">
    <citation type="submission" date="2016-10" db="EMBL/GenBank/DDBJ databases">
        <authorList>
            <person name="Varghese N."/>
            <person name="Submissions S."/>
        </authorList>
    </citation>
    <scope>NUCLEOTIDE SEQUENCE [LARGE SCALE GENOMIC DNA]</scope>
    <source>
        <strain evidence="13">IBRC-M10078</strain>
    </source>
</reference>
<keyword evidence="7" id="KW-0067">ATP-binding</keyword>
<dbReference type="PRINTS" id="PR00344">
    <property type="entry name" value="BCTRLSENSOR"/>
</dbReference>
<dbReference type="PROSITE" id="PS50113">
    <property type="entry name" value="PAC"/>
    <property type="match status" value="1"/>
</dbReference>